<organism evidence="2">
    <name type="scientific">hydrothermal vent metagenome</name>
    <dbReference type="NCBI Taxonomy" id="652676"/>
    <lineage>
        <taxon>unclassified sequences</taxon>
        <taxon>metagenomes</taxon>
        <taxon>ecological metagenomes</taxon>
    </lineage>
</organism>
<sequence>MDILYKVNQTISTDDFIGILTASGLAERRPIDDRECMKGMIKNSNLIVTAWAGNKLIGIARSMTDFHYACYLSDLAVDKNYKDNGIGKQLQIITQKQLGSKCKLILIAAPASNSYYEHIGFTNNQRCWVLRRDGSISS</sequence>
<reference evidence="2" key="1">
    <citation type="submission" date="2018-06" db="EMBL/GenBank/DDBJ databases">
        <authorList>
            <person name="Zhirakovskaya E."/>
        </authorList>
    </citation>
    <scope>NUCLEOTIDE SEQUENCE</scope>
</reference>
<dbReference type="GO" id="GO:0016747">
    <property type="term" value="F:acyltransferase activity, transferring groups other than amino-acyl groups"/>
    <property type="evidence" value="ECO:0007669"/>
    <property type="project" value="InterPro"/>
</dbReference>
<dbReference type="EMBL" id="UOFE01000041">
    <property type="protein sequence ID" value="VAW54527.1"/>
    <property type="molecule type" value="Genomic_DNA"/>
</dbReference>
<dbReference type="PANTHER" id="PTHR43233">
    <property type="entry name" value="FAMILY N-ACETYLTRANSFERASE, PUTATIVE (AFU_ORTHOLOGUE AFUA_6G03350)-RELATED"/>
    <property type="match status" value="1"/>
</dbReference>
<dbReference type="PANTHER" id="PTHR43233:SF1">
    <property type="entry name" value="FAMILY N-ACETYLTRANSFERASE, PUTATIVE (AFU_ORTHOLOGUE AFUA_6G03350)-RELATED"/>
    <property type="match status" value="1"/>
</dbReference>
<evidence type="ECO:0000259" key="1">
    <source>
        <dbReference type="PROSITE" id="PS51186"/>
    </source>
</evidence>
<keyword evidence="2" id="KW-0808">Transferase</keyword>
<dbReference type="SUPFAM" id="SSF55729">
    <property type="entry name" value="Acyl-CoA N-acyltransferases (Nat)"/>
    <property type="match status" value="1"/>
</dbReference>
<dbReference type="AlphaFoldDB" id="A0A3B0WV55"/>
<evidence type="ECO:0000313" key="2">
    <source>
        <dbReference type="EMBL" id="VAW54527.1"/>
    </source>
</evidence>
<gene>
    <name evidence="2" type="ORF">MNBD_GAMMA05-2307</name>
</gene>
<proteinExistence type="predicted"/>
<dbReference type="InterPro" id="IPR053144">
    <property type="entry name" value="Acetyltransferase_Butenolide"/>
</dbReference>
<protein>
    <submittedName>
        <fullName evidence="2">Acetyltransferase, GNAT family</fullName>
    </submittedName>
</protein>
<dbReference type="CDD" id="cd04301">
    <property type="entry name" value="NAT_SF"/>
    <property type="match status" value="1"/>
</dbReference>
<dbReference type="Pfam" id="PF13673">
    <property type="entry name" value="Acetyltransf_10"/>
    <property type="match status" value="1"/>
</dbReference>
<dbReference type="InterPro" id="IPR000182">
    <property type="entry name" value="GNAT_dom"/>
</dbReference>
<dbReference type="Gene3D" id="3.40.630.30">
    <property type="match status" value="1"/>
</dbReference>
<name>A0A3B0WV55_9ZZZZ</name>
<dbReference type="InterPro" id="IPR016181">
    <property type="entry name" value="Acyl_CoA_acyltransferase"/>
</dbReference>
<dbReference type="PROSITE" id="PS51186">
    <property type="entry name" value="GNAT"/>
    <property type="match status" value="1"/>
</dbReference>
<feature type="domain" description="N-acetyltransferase" evidence="1">
    <location>
        <begin position="3"/>
        <end position="138"/>
    </location>
</feature>
<accession>A0A3B0WV55</accession>